<dbReference type="InterPro" id="IPR029059">
    <property type="entry name" value="AB_hydrolase_5"/>
</dbReference>
<dbReference type="Gene3D" id="3.40.50.1820">
    <property type="entry name" value="alpha/beta hydrolase"/>
    <property type="match status" value="1"/>
</dbReference>
<keyword evidence="4" id="KW-1185">Reference proteome</keyword>
<dbReference type="GO" id="GO:0016787">
    <property type="term" value="F:hydrolase activity"/>
    <property type="evidence" value="ECO:0007669"/>
    <property type="project" value="InterPro"/>
</dbReference>
<evidence type="ECO:0000256" key="1">
    <source>
        <dbReference type="SAM" id="Phobius"/>
    </source>
</evidence>
<feature type="transmembrane region" description="Helical" evidence="1">
    <location>
        <begin position="12"/>
        <end position="32"/>
    </location>
</feature>
<dbReference type="InParanoid" id="A0A6M4H7L2"/>
<evidence type="ECO:0000313" key="4">
    <source>
        <dbReference type="Proteomes" id="UP000503096"/>
    </source>
</evidence>
<proteinExistence type="predicted"/>
<dbReference type="Pfam" id="PF12695">
    <property type="entry name" value="Abhydrolase_5"/>
    <property type="match status" value="1"/>
</dbReference>
<dbReference type="AlphaFoldDB" id="A0A6M4H7L2"/>
<dbReference type="SUPFAM" id="SSF53474">
    <property type="entry name" value="alpha/beta-Hydrolases"/>
    <property type="match status" value="1"/>
</dbReference>
<dbReference type="InterPro" id="IPR029058">
    <property type="entry name" value="AB_hydrolase_fold"/>
</dbReference>
<sequence length="258" mass="27449">MSRVRSAWRVIRRVWAVVGSVALVGFIGWSYIAFRATDEAVAALASDTRVSVARGDGYWSFQRAGGKPAETGLLFFAGSMVDPVAYAPIARAAALAGFPVLLVELPYRGVFGGADGGEVIARGRSAQQQTPGVSKWVVAGHSRGGEVATRFVFHGAPGLAGLVLVGTSHPRDFSLADTKLKVTKVLGTNDGISPLEKSEKNRHLLPATTRWVVIEGGNHSQFGWYRFQPGDHFASIGRDQQQAQAIAAIIDALQSAAH</sequence>
<keyword evidence="1" id="KW-0472">Membrane</keyword>
<organism evidence="3 4">
    <name type="scientific">Usitatibacter palustris</name>
    <dbReference type="NCBI Taxonomy" id="2732487"/>
    <lineage>
        <taxon>Bacteria</taxon>
        <taxon>Pseudomonadati</taxon>
        <taxon>Pseudomonadota</taxon>
        <taxon>Betaproteobacteria</taxon>
        <taxon>Nitrosomonadales</taxon>
        <taxon>Usitatibacteraceae</taxon>
        <taxon>Usitatibacter</taxon>
    </lineage>
</organism>
<dbReference type="EMBL" id="CP053073">
    <property type="protein sequence ID" value="QJR14878.1"/>
    <property type="molecule type" value="Genomic_DNA"/>
</dbReference>
<keyword evidence="1" id="KW-1133">Transmembrane helix</keyword>
<protein>
    <recommendedName>
        <fullName evidence="2">Alpha/beta hydrolase fold-5 domain-containing protein</fullName>
    </recommendedName>
</protein>
<keyword evidence="1" id="KW-0812">Transmembrane</keyword>
<feature type="domain" description="Alpha/beta hydrolase fold-5" evidence="2">
    <location>
        <begin position="73"/>
        <end position="242"/>
    </location>
</feature>
<name>A0A6M4H7L2_9PROT</name>
<accession>A0A6M4H7L2</accession>
<dbReference type="Proteomes" id="UP000503096">
    <property type="component" value="Chromosome"/>
</dbReference>
<evidence type="ECO:0000313" key="3">
    <source>
        <dbReference type="EMBL" id="QJR14878.1"/>
    </source>
</evidence>
<reference evidence="3 4" key="1">
    <citation type="submission" date="2020-04" db="EMBL/GenBank/DDBJ databases">
        <title>Usitatibacter rugosus gen. nov., sp. nov. and Usitatibacter palustris sp. nov., novel members of Usitatibacteraceae fam. nov. within the order Nitrosomonadales isolated from soil.</title>
        <authorList>
            <person name="Huber K.J."/>
            <person name="Neumann-Schaal M."/>
            <person name="Geppert A."/>
            <person name="Luckner M."/>
            <person name="Wanner G."/>
            <person name="Overmann J."/>
        </authorList>
    </citation>
    <scope>NUCLEOTIDE SEQUENCE [LARGE SCALE GENOMIC DNA]</scope>
    <source>
        <strain evidence="3 4">Swamp67</strain>
    </source>
</reference>
<dbReference type="KEGG" id="upl:DSM104440_01693"/>
<evidence type="ECO:0000259" key="2">
    <source>
        <dbReference type="Pfam" id="PF12695"/>
    </source>
</evidence>
<gene>
    <name evidence="3" type="ORF">DSM104440_01693</name>
</gene>
<dbReference type="RefSeq" id="WP_171161659.1">
    <property type="nucleotide sequence ID" value="NZ_CP053073.1"/>
</dbReference>